<evidence type="ECO:0000313" key="2">
    <source>
        <dbReference type="EMBL" id="GIY84218.1"/>
    </source>
</evidence>
<evidence type="ECO:0000313" key="3">
    <source>
        <dbReference type="Proteomes" id="UP001054945"/>
    </source>
</evidence>
<protein>
    <recommendedName>
        <fullName evidence="4">Secreted protein</fullName>
    </recommendedName>
</protein>
<organism evidence="2 3">
    <name type="scientific">Caerostris extrusa</name>
    <name type="common">Bark spider</name>
    <name type="synonym">Caerostris bankana</name>
    <dbReference type="NCBI Taxonomy" id="172846"/>
    <lineage>
        <taxon>Eukaryota</taxon>
        <taxon>Metazoa</taxon>
        <taxon>Ecdysozoa</taxon>
        <taxon>Arthropoda</taxon>
        <taxon>Chelicerata</taxon>
        <taxon>Arachnida</taxon>
        <taxon>Araneae</taxon>
        <taxon>Araneomorphae</taxon>
        <taxon>Entelegynae</taxon>
        <taxon>Araneoidea</taxon>
        <taxon>Araneidae</taxon>
        <taxon>Caerostris</taxon>
    </lineage>
</organism>
<keyword evidence="3" id="KW-1185">Reference proteome</keyword>
<sequence>MGSEALWVLCLSNLSIVLSEAPEKKKGKGPMCMRSSARLACWQKVESCTWYKRRVTDKKWVTCRMPLTIHPYGHVACPFPVGRKPPSFPLKLNLYVWAADTFGKEFLARQFTNR</sequence>
<gene>
    <name evidence="2" type="ORF">CEXT_259691</name>
</gene>
<evidence type="ECO:0000256" key="1">
    <source>
        <dbReference type="SAM" id="SignalP"/>
    </source>
</evidence>
<feature type="chain" id="PRO_5043853783" description="Secreted protein" evidence="1">
    <location>
        <begin position="20"/>
        <end position="114"/>
    </location>
</feature>
<proteinExistence type="predicted"/>
<dbReference type="Proteomes" id="UP001054945">
    <property type="component" value="Unassembled WGS sequence"/>
</dbReference>
<accession>A0AAV4WPK4</accession>
<evidence type="ECO:0008006" key="4">
    <source>
        <dbReference type="Google" id="ProtNLM"/>
    </source>
</evidence>
<keyword evidence="1" id="KW-0732">Signal</keyword>
<comment type="caution">
    <text evidence="2">The sequence shown here is derived from an EMBL/GenBank/DDBJ whole genome shotgun (WGS) entry which is preliminary data.</text>
</comment>
<name>A0AAV4WPK4_CAEEX</name>
<reference evidence="2 3" key="1">
    <citation type="submission" date="2021-06" db="EMBL/GenBank/DDBJ databases">
        <title>Caerostris extrusa draft genome.</title>
        <authorList>
            <person name="Kono N."/>
            <person name="Arakawa K."/>
        </authorList>
    </citation>
    <scope>NUCLEOTIDE SEQUENCE [LARGE SCALE GENOMIC DNA]</scope>
</reference>
<dbReference type="EMBL" id="BPLR01016487">
    <property type="protein sequence ID" value="GIY84218.1"/>
    <property type="molecule type" value="Genomic_DNA"/>
</dbReference>
<feature type="signal peptide" evidence="1">
    <location>
        <begin position="1"/>
        <end position="19"/>
    </location>
</feature>
<dbReference type="AlphaFoldDB" id="A0AAV4WPK4"/>